<accession>E6ML74</accession>
<dbReference type="Proteomes" id="UP000003874">
    <property type="component" value="Unassembled WGS sequence"/>
</dbReference>
<dbReference type="AlphaFoldDB" id="E6ML74"/>
<proteinExistence type="predicted"/>
<comment type="caution">
    <text evidence="1">The sequence shown here is derived from an EMBL/GenBank/DDBJ whole genome shotgun (WGS) entry which is preliminary data.</text>
</comment>
<keyword evidence="2" id="KW-1185">Reference proteome</keyword>
<reference evidence="1 2" key="1">
    <citation type="submission" date="2010-12" db="EMBL/GenBank/DDBJ databases">
        <authorList>
            <person name="Muzny D."/>
            <person name="Qin X."/>
            <person name="Deng J."/>
            <person name="Jiang H."/>
            <person name="Liu Y."/>
            <person name="Qu J."/>
            <person name="Song X.-Z."/>
            <person name="Zhang L."/>
            <person name="Thornton R."/>
            <person name="Coyle M."/>
            <person name="Francisco L."/>
            <person name="Jackson L."/>
            <person name="Javaid M."/>
            <person name="Korchina V."/>
            <person name="Kovar C."/>
            <person name="Mata R."/>
            <person name="Mathew T."/>
            <person name="Ngo R."/>
            <person name="Nguyen L."/>
            <person name="Nguyen N."/>
            <person name="Okwuonu G."/>
            <person name="Ongeri F."/>
            <person name="Pham C."/>
            <person name="Simmons D."/>
            <person name="Wilczek-Boney K."/>
            <person name="Hale W."/>
            <person name="Jakkamsetti A."/>
            <person name="Pham P."/>
            <person name="Ruth R."/>
            <person name="San Lucas F."/>
            <person name="Warren J."/>
            <person name="Zhang J."/>
            <person name="Zhao Z."/>
            <person name="Zhou C."/>
            <person name="Zhu D."/>
            <person name="Lee S."/>
            <person name="Bess C."/>
            <person name="Blankenburg K."/>
            <person name="Forbes L."/>
            <person name="Fu Q."/>
            <person name="Gubbala S."/>
            <person name="Hirani K."/>
            <person name="Jayaseelan J.C."/>
            <person name="Lara F."/>
            <person name="Munidasa M."/>
            <person name="Palculict T."/>
            <person name="Patil S."/>
            <person name="Pu L.-L."/>
            <person name="Saada N."/>
            <person name="Tang L."/>
            <person name="Weissenberger G."/>
            <person name="Zhu Y."/>
            <person name="Hemphill L."/>
            <person name="Shang Y."/>
            <person name="Youmans B."/>
            <person name="Ayvaz T."/>
            <person name="Ross M."/>
            <person name="Santibanez J."/>
            <person name="Aqrawi P."/>
            <person name="Gross S."/>
            <person name="Joshi V."/>
            <person name="Fowler G."/>
            <person name="Nazareth L."/>
            <person name="Reid J."/>
            <person name="Worley K."/>
            <person name="Petrosino J."/>
            <person name="Highlander S."/>
            <person name="Gibbs R."/>
        </authorList>
    </citation>
    <scope>NUCLEOTIDE SEQUENCE [LARGE SCALE GENOMIC DNA]</scope>
    <source>
        <strain evidence="1 2">DSM 15606</strain>
    </source>
</reference>
<organism evidence="1 2">
    <name type="scientific">Segatella salivae DSM 15606</name>
    <dbReference type="NCBI Taxonomy" id="888832"/>
    <lineage>
        <taxon>Bacteria</taxon>
        <taxon>Pseudomonadati</taxon>
        <taxon>Bacteroidota</taxon>
        <taxon>Bacteroidia</taxon>
        <taxon>Bacteroidales</taxon>
        <taxon>Prevotellaceae</taxon>
        <taxon>Segatella</taxon>
    </lineage>
</organism>
<name>E6ML74_9BACT</name>
<gene>
    <name evidence="1" type="ORF">HMPREF9420_0241</name>
</gene>
<evidence type="ECO:0000313" key="1">
    <source>
        <dbReference type="EMBL" id="EFV05612.1"/>
    </source>
</evidence>
<evidence type="ECO:0000313" key="2">
    <source>
        <dbReference type="Proteomes" id="UP000003874"/>
    </source>
</evidence>
<dbReference type="HOGENOM" id="CLU_3237809_0_0_10"/>
<sequence length="43" mass="5290">MLTSPYISTIILFHTLWRSSNLKQWLKYDKNIPFVNDYVYNYC</sequence>
<protein>
    <submittedName>
        <fullName evidence="1">Uncharacterized protein</fullName>
    </submittedName>
</protein>
<dbReference type="EMBL" id="AEQO01000021">
    <property type="protein sequence ID" value="EFV05612.1"/>
    <property type="molecule type" value="Genomic_DNA"/>
</dbReference>